<dbReference type="AlphaFoldDB" id="A0A7K1KMM4"/>
<reference evidence="2 3" key="1">
    <citation type="submission" date="2019-11" db="EMBL/GenBank/DDBJ databases">
        <title>Pseudodesulfovibrio alkaliphilus, sp. nov., an alkaliphilic sulfate-reducing bacteria from mud volcano of Taman peninsula, Russia.</title>
        <authorList>
            <person name="Frolova A."/>
            <person name="Merkel A.Y."/>
            <person name="Slobodkin A.I."/>
        </authorList>
    </citation>
    <scope>NUCLEOTIDE SEQUENCE [LARGE SCALE GENOMIC DNA]</scope>
    <source>
        <strain evidence="2 3">F-1</strain>
    </source>
</reference>
<gene>
    <name evidence="2" type="ORF">GKC30_06050</name>
</gene>
<keyword evidence="1" id="KW-0472">Membrane</keyword>
<protein>
    <submittedName>
        <fullName evidence="2">Uncharacterized protein</fullName>
    </submittedName>
</protein>
<feature type="transmembrane region" description="Helical" evidence="1">
    <location>
        <begin position="37"/>
        <end position="56"/>
    </location>
</feature>
<organism evidence="2 3">
    <name type="scientific">Pseudodesulfovibrio alkaliphilus</name>
    <dbReference type="NCBI Taxonomy" id="2661613"/>
    <lineage>
        <taxon>Bacteria</taxon>
        <taxon>Pseudomonadati</taxon>
        <taxon>Thermodesulfobacteriota</taxon>
        <taxon>Desulfovibrionia</taxon>
        <taxon>Desulfovibrionales</taxon>
        <taxon>Desulfovibrionaceae</taxon>
    </lineage>
</organism>
<dbReference type="EMBL" id="WODC01000003">
    <property type="protein sequence ID" value="MUM77191.1"/>
    <property type="molecule type" value="Genomic_DNA"/>
</dbReference>
<evidence type="ECO:0000313" key="3">
    <source>
        <dbReference type="Proteomes" id="UP000461162"/>
    </source>
</evidence>
<evidence type="ECO:0000313" key="2">
    <source>
        <dbReference type="EMBL" id="MUM77191.1"/>
    </source>
</evidence>
<keyword evidence="1" id="KW-0812">Transmembrane</keyword>
<accession>A0A7K1KMM4</accession>
<sequence length="132" mass="14457">MTLLVYALAWLPMLGLAVINGVIRETVYGPYLPELAAHQLSSLTAVFLFAAYALWLGRVRPLASALQAVLAGILWLGLTVAFEFFMVVMLQGRPLTDALDDYDLASGRVWVLVLVAVAVLPWAVRRFGAGRR</sequence>
<evidence type="ECO:0000256" key="1">
    <source>
        <dbReference type="SAM" id="Phobius"/>
    </source>
</evidence>
<dbReference type="Proteomes" id="UP000461162">
    <property type="component" value="Unassembled WGS sequence"/>
</dbReference>
<feature type="transmembrane region" description="Helical" evidence="1">
    <location>
        <begin position="68"/>
        <end position="89"/>
    </location>
</feature>
<name>A0A7K1KMM4_9BACT</name>
<feature type="transmembrane region" description="Helical" evidence="1">
    <location>
        <begin position="109"/>
        <end position="128"/>
    </location>
</feature>
<comment type="caution">
    <text evidence="2">The sequence shown here is derived from an EMBL/GenBank/DDBJ whole genome shotgun (WGS) entry which is preliminary data.</text>
</comment>
<keyword evidence="3" id="KW-1185">Reference proteome</keyword>
<proteinExistence type="predicted"/>
<keyword evidence="1" id="KW-1133">Transmembrane helix</keyword>
<dbReference type="RefSeq" id="WP_155933086.1">
    <property type="nucleotide sequence ID" value="NZ_WODC01000003.1"/>
</dbReference>